<dbReference type="GO" id="GO:0016020">
    <property type="term" value="C:membrane"/>
    <property type="evidence" value="ECO:0007669"/>
    <property type="project" value="UniProtKB-SubCell"/>
</dbReference>
<evidence type="ECO:0000313" key="13">
    <source>
        <dbReference type="Proteomes" id="UP001187192"/>
    </source>
</evidence>
<organism evidence="12 13">
    <name type="scientific">Ficus carica</name>
    <name type="common">Common fig</name>
    <dbReference type="NCBI Taxonomy" id="3494"/>
    <lineage>
        <taxon>Eukaryota</taxon>
        <taxon>Viridiplantae</taxon>
        <taxon>Streptophyta</taxon>
        <taxon>Embryophyta</taxon>
        <taxon>Tracheophyta</taxon>
        <taxon>Spermatophyta</taxon>
        <taxon>Magnoliopsida</taxon>
        <taxon>eudicotyledons</taxon>
        <taxon>Gunneridae</taxon>
        <taxon>Pentapetalae</taxon>
        <taxon>rosids</taxon>
        <taxon>fabids</taxon>
        <taxon>Rosales</taxon>
        <taxon>Moraceae</taxon>
        <taxon>Ficeae</taxon>
        <taxon>Ficus</taxon>
    </lineage>
</organism>
<evidence type="ECO:0000256" key="10">
    <source>
        <dbReference type="ARBA" id="ARBA00023180"/>
    </source>
</evidence>
<dbReference type="AlphaFoldDB" id="A0AA88IW98"/>
<dbReference type="InterPro" id="IPR046956">
    <property type="entry name" value="RLP23-like"/>
</dbReference>
<evidence type="ECO:0000256" key="7">
    <source>
        <dbReference type="ARBA" id="ARBA00022989"/>
    </source>
</evidence>
<dbReference type="Gene3D" id="3.80.10.10">
    <property type="entry name" value="Ribonuclease Inhibitor"/>
    <property type="match status" value="1"/>
</dbReference>
<evidence type="ECO:0000256" key="1">
    <source>
        <dbReference type="ARBA" id="ARBA00004479"/>
    </source>
</evidence>
<evidence type="ECO:0000256" key="9">
    <source>
        <dbReference type="ARBA" id="ARBA00023170"/>
    </source>
</evidence>
<dbReference type="PANTHER" id="PTHR48063:SF96">
    <property type="entry name" value="LEUCINE-RICH REPEAT-CONTAINING N-TERMINAL PLANT-TYPE DOMAIN-CONTAINING PROTEIN"/>
    <property type="match status" value="1"/>
</dbReference>
<dbReference type="PANTHER" id="PTHR48063">
    <property type="entry name" value="LRR RECEPTOR-LIKE KINASE"/>
    <property type="match status" value="1"/>
</dbReference>
<keyword evidence="9" id="KW-0675">Receptor</keyword>
<dbReference type="InterPro" id="IPR001611">
    <property type="entry name" value="Leu-rich_rpt"/>
</dbReference>
<evidence type="ECO:0000256" key="4">
    <source>
        <dbReference type="ARBA" id="ARBA00022692"/>
    </source>
</evidence>
<keyword evidence="10" id="KW-0325">Glycoprotein</keyword>
<sequence length="269" mass="29936">MLNLANNNFKGTIPDVFPSGCQLKALDLHGNFIEGEIPKSLANCSELEVLDLGHNELIVTVTTKGQEMELPKILTIFTYIDLSRNNFHGLIPAELGQLQALYILNLSCNALTGQIPPSLGNLKNLESLDLSWNNLRGRIPTQLQSLNFLSFLSLSFNQLVGMIPTGNQLQTFSADSHIGNEGLSGFLLTKNCSDKVADPKEDNHSNSGRKIDWTLLIAEIGLLTGIAVVVLPLVFSRRWRIRYYKCVDDIIIEIFPLAVSRKWFLWTAI</sequence>
<name>A0AA88IW98_FICCA</name>
<dbReference type="Pfam" id="PF13855">
    <property type="entry name" value="LRR_8"/>
    <property type="match status" value="2"/>
</dbReference>
<dbReference type="SUPFAM" id="SSF52058">
    <property type="entry name" value="L domain-like"/>
    <property type="match status" value="1"/>
</dbReference>
<evidence type="ECO:0000256" key="8">
    <source>
        <dbReference type="ARBA" id="ARBA00023136"/>
    </source>
</evidence>
<keyword evidence="3" id="KW-0433">Leucine-rich repeat</keyword>
<protein>
    <submittedName>
        <fullName evidence="12">Uncharacterized protein</fullName>
    </submittedName>
</protein>
<gene>
    <name evidence="12" type="ORF">TIFTF001_028241</name>
</gene>
<evidence type="ECO:0000313" key="12">
    <source>
        <dbReference type="EMBL" id="GMN59148.1"/>
    </source>
</evidence>
<evidence type="ECO:0000256" key="3">
    <source>
        <dbReference type="ARBA" id="ARBA00022614"/>
    </source>
</evidence>
<dbReference type="Pfam" id="PF00560">
    <property type="entry name" value="LRR_1"/>
    <property type="match status" value="1"/>
</dbReference>
<evidence type="ECO:0000256" key="2">
    <source>
        <dbReference type="ARBA" id="ARBA00009592"/>
    </source>
</evidence>
<evidence type="ECO:0000256" key="6">
    <source>
        <dbReference type="ARBA" id="ARBA00022737"/>
    </source>
</evidence>
<evidence type="ECO:0000256" key="5">
    <source>
        <dbReference type="ARBA" id="ARBA00022729"/>
    </source>
</evidence>
<reference evidence="12" key="1">
    <citation type="submission" date="2023-07" db="EMBL/GenBank/DDBJ databases">
        <title>draft genome sequence of fig (Ficus carica).</title>
        <authorList>
            <person name="Takahashi T."/>
            <person name="Nishimura K."/>
        </authorList>
    </citation>
    <scope>NUCLEOTIDE SEQUENCE</scope>
</reference>
<comment type="caution">
    <text evidence="12">The sequence shown here is derived from an EMBL/GenBank/DDBJ whole genome shotgun (WGS) entry which is preliminary data.</text>
</comment>
<keyword evidence="8 11" id="KW-0472">Membrane</keyword>
<keyword evidence="13" id="KW-1185">Reference proteome</keyword>
<keyword evidence="4 11" id="KW-0812">Transmembrane</keyword>
<keyword evidence="7 11" id="KW-1133">Transmembrane helix</keyword>
<accession>A0AA88IW98</accession>
<comment type="similarity">
    <text evidence="2">Belongs to the RLP family.</text>
</comment>
<dbReference type="InterPro" id="IPR032675">
    <property type="entry name" value="LRR_dom_sf"/>
</dbReference>
<keyword evidence="6" id="KW-0677">Repeat</keyword>
<dbReference type="Proteomes" id="UP001187192">
    <property type="component" value="Unassembled WGS sequence"/>
</dbReference>
<feature type="transmembrane region" description="Helical" evidence="11">
    <location>
        <begin position="213"/>
        <end position="235"/>
    </location>
</feature>
<keyword evidence="5" id="KW-0732">Signal</keyword>
<dbReference type="EMBL" id="BTGU01000084">
    <property type="protein sequence ID" value="GMN59148.1"/>
    <property type="molecule type" value="Genomic_DNA"/>
</dbReference>
<proteinExistence type="inferred from homology"/>
<dbReference type="FunFam" id="3.80.10.10:FF:000111">
    <property type="entry name" value="LRR receptor-like serine/threonine-protein kinase ERECTA"/>
    <property type="match status" value="1"/>
</dbReference>
<evidence type="ECO:0000256" key="11">
    <source>
        <dbReference type="SAM" id="Phobius"/>
    </source>
</evidence>
<comment type="subcellular location">
    <subcellularLocation>
        <location evidence="1">Membrane</location>
        <topology evidence="1">Single-pass type I membrane protein</topology>
    </subcellularLocation>
</comment>